<dbReference type="EMBL" id="JACCJC010000007">
    <property type="protein sequence ID" value="KAF6239028.1"/>
    <property type="molecule type" value="Genomic_DNA"/>
</dbReference>
<feature type="region of interest" description="Disordered" evidence="1">
    <location>
        <begin position="32"/>
        <end position="83"/>
    </location>
</feature>
<evidence type="ECO:0000313" key="2">
    <source>
        <dbReference type="EMBL" id="KAF6239028.1"/>
    </source>
</evidence>
<keyword evidence="3" id="KW-1185">Reference proteome</keyword>
<gene>
    <name evidence="2" type="ORF">HO173_002900</name>
</gene>
<evidence type="ECO:0000313" key="3">
    <source>
        <dbReference type="Proteomes" id="UP000578531"/>
    </source>
</evidence>
<dbReference type="RefSeq" id="XP_037168324.1">
    <property type="nucleotide sequence ID" value="XM_037304831.1"/>
</dbReference>
<evidence type="ECO:0000256" key="1">
    <source>
        <dbReference type="SAM" id="MobiDB-lite"/>
    </source>
</evidence>
<comment type="caution">
    <text evidence="2">The sequence shown here is derived from an EMBL/GenBank/DDBJ whole genome shotgun (WGS) entry which is preliminary data.</text>
</comment>
<proteinExistence type="predicted"/>
<dbReference type="AlphaFoldDB" id="A0A8H6L829"/>
<reference evidence="2 3" key="1">
    <citation type="journal article" date="2020" name="Genomics">
        <title>Complete, high-quality genomes from long-read metagenomic sequencing of two wolf lichen thalli reveals enigmatic genome architecture.</title>
        <authorList>
            <person name="McKenzie S.K."/>
            <person name="Walston R.F."/>
            <person name="Allen J.L."/>
        </authorList>
    </citation>
    <scope>NUCLEOTIDE SEQUENCE [LARGE SCALE GENOMIC DNA]</scope>
    <source>
        <strain evidence="2">WasteWater2</strain>
    </source>
</reference>
<protein>
    <submittedName>
        <fullName evidence="2">Uncharacterized protein</fullName>
    </submittedName>
</protein>
<name>A0A8H6L829_9LECA</name>
<dbReference type="Proteomes" id="UP000578531">
    <property type="component" value="Unassembled WGS sequence"/>
</dbReference>
<dbReference type="GeneID" id="59284571"/>
<accession>A0A8H6L829</accession>
<organism evidence="2 3">
    <name type="scientific">Letharia columbiana</name>
    <dbReference type="NCBI Taxonomy" id="112416"/>
    <lineage>
        <taxon>Eukaryota</taxon>
        <taxon>Fungi</taxon>
        <taxon>Dikarya</taxon>
        <taxon>Ascomycota</taxon>
        <taxon>Pezizomycotina</taxon>
        <taxon>Lecanoromycetes</taxon>
        <taxon>OSLEUM clade</taxon>
        <taxon>Lecanoromycetidae</taxon>
        <taxon>Lecanorales</taxon>
        <taxon>Lecanorineae</taxon>
        <taxon>Parmeliaceae</taxon>
        <taxon>Letharia</taxon>
    </lineage>
</organism>
<sequence>MDRYACSEILGYREACYKKDPKHVRVLASNLTQNPSPARADGGGKRVVSEARSTIRRDRKSSSAPSAQCPRARHVSISRSDQIGQPQARFVGSRRGPDADDVEALSDAERMYGWAAQNCRRAIADTEVLLQETEGNASFCRTTRAKLRYPQR</sequence>
<feature type="compositionally biased region" description="Basic and acidic residues" evidence="1">
    <location>
        <begin position="42"/>
        <end position="56"/>
    </location>
</feature>